<evidence type="ECO:0000256" key="1">
    <source>
        <dbReference type="ARBA" id="ARBA00005322"/>
    </source>
</evidence>
<dbReference type="STRING" id="454171.CP488_02191"/>
<evidence type="ECO:0000256" key="2">
    <source>
        <dbReference type="ARBA" id="ARBA00017823"/>
    </source>
</evidence>
<dbReference type="SUPFAM" id="SSF101498">
    <property type="entry name" value="Anti-sigma factor FlgM"/>
    <property type="match status" value="1"/>
</dbReference>
<dbReference type="PATRIC" id="fig|1303518.3.peg.1959"/>
<reference evidence="10" key="1">
    <citation type="submission" date="2013-03" db="EMBL/GenBank/DDBJ databases">
        <title>Genome sequence of Chthonomonas calidirosea, the first sequenced genome from the Armatimonadetes phylum (formally candidate division OP10).</title>
        <authorList>
            <person name="Lee K.C.Y."/>
            <person name="Morgan X.C."/>
            <person name="Dunfield P.F."/>
            <person name="Tamas I."/>
            <person name="Houghton K.M."/>
            <person name="Vyssotski M."/>
            <person name="Ryan J.L.J."/>
            <person name="Lagutin K."/>
            <person name="McDonald I.R."/>
            <person name="Stott M.B."/>
        </authorList>
    </citation>
    <scope>NUCLEOTIDE SEQUENCE [LARGE SCALE GENOMIC DNA]</scope>
    <source>
        <strain evidence="10">DSM 23976 / ICMP 18418 / T49</strain>
    </source>
</reference>
<dbReference type="Proteomes" id="UP000014227">
    <property type="component" value="Chromosome I"/>
</dbReference>
<sequence length="105" mass="11428">MQISTEEVNRLLATTPIRGGSAKSRIARSQNSDSSSISSEAVSVEISAKAQDIQKVKQAIEQVPDVRMDRVMQLKALVESGQYHVSGEDVADLMIRRTLADNTAL</sequence>
<keyword evidence="3" id="KW-0678">Repressor</keyword>
<organism evidence="9 10">
    <name type="scientific">Chthonomonas calidirosea (strain DSM 23976 / ICMP 18418 / T49)</name>
    <dbReference type="NCBI Taxonomy" id="1303518"/>
    <lineage>
        <taxon>Bacteria</taxon>
        <taxon>Bacillati</taxon>
        <taxon>Armatimonadota</taxon>
        <taxon>Chthonomonadia</taxon>
        <taxon>Chthonomonadales</taxon>
        <taxon>Chthonomonadaceae</taxon>
        <taxon>Chthonomonas</taxon>
    </lineage>
</organism>
<evidence type="ECO:0000313" key="9">
    <source>
        <dbReference type="EMBL" id="CCW35712.1"/>
    </source>
</evidence>
<dbReference type="OrthoDB" id="1767600at2"/>
<evidence type="ECO:0000313" key="10">
    <source>
        <dbReference type="Proteomes" id="UP000014227"/>
    </source>
</evidence>
<protein>
    <recommendedName>
        <fullName evidence="2">Negative regulator of flagellin synthesis</fullName>
    </recommendedName>
</protein>
<dbReference type="RefSeq" id="WP_016483237.1">
    <property type="nucleotide sequence ID" value="NC_021487.1"/>
</dbReference>
<dbReference type="Pfam" id="PF04316">
    <property type="entry name" value="FlgM"/>
    <property type="match status" value="1"/>
</dbReference>
<evidence type="ECO:0000256" key="7">
    <source>
        <dbReference type="SAM" id="MobiDB-lite"/>
    </source>
</evidence>
<evidence type="ECO:0000259" key="8">
    <source>
        <dbReference type="Pfam" id="PF04316"/>
    </source>
</evidence>
<keyword evidence="4" id="KW-1005">Bacterial flagellum biogenesis</keyword>
<dbReference type="AlphaFoldDB" id="S0EZD9"/>
<gene>
    <name evidence="9" type="ORF">CCALI_01903</name>
</gene>
<dbReference type="NCBIfam" id="TIGR03824">
    <property type="entry name" value="FlgM_jcvi"/>
    <property type="match status" value="1"/>
</dbReference>
<name>S0EZD9_CHTCT</name>
<keyword evidence="6" id="KW-0804">Transcription</keyword>
<dbReference type="eggNOG" id="COG2747">
    <property type="taxonomic scope" value="Bacteria"/>
</dbReference>
<proteinExistence type="inferred from homology"/>
<evidence type="ECO:0000256" key="4">
    <source>
        <dbReference type="ARBA" id="ARBA00022795"/>
    </source>
</evidence>
<dbReference type="InParanoid" id="S0EZD9"/>
<dbReference type="InterPro" id="IPR035890">
    <property type="entry name" value="Anti-sigma-28_factor_FlgM_sf"/>
</dbReference>
<dbReference type="InterPro" id="IPR007412">
    <property type="entry name" value="FlgM"/>
</dbReference>
<dbReference type="GO" id="GO:0045892">
    <property type="term" value="P:negative regulation of DNA-templated transcription"/>
    <property type="evidence" value="ECO:0007669"/>
    <property type="project" value="InterPro"/>
</dbReference>
<feature type="region of interest" description="Disordered" evidence="7">
    <location>
        <begin position="19"/>
        <end position="39"/>
    </location>
</feature>
<keyword evidence="10" id="KW-1185">Reference proteome</keyword>
<dbReference type="KEGG" id="ccz:CCALI_01903"/>
<accession>S0EZD9</accession>
<dbReference type="GO" id="GO:0044781">
    <property type="term" value="P:bacterial-type flagellum organization"/>
    <property type="evidence" value="ECO:0007669"/>
    <property type="project" value="UniProtKB-KW"/>
</dbReference>
<evidence type="ECO:0000256" key="5">
    <source>
        <dbReference type="ARBA" id="ARBA00023015"/>
    </source>
</evidence>
<evidence type="ECO:0000256" key="3">
    <source>
        <dbReference type="ARBA" id="ARBA00022491"/>
    </source>
</evidence>
<dbReference type="InterPro" id="IPR031316">
    <property type="entry name" value="FlgM_C"/>
</dbReference>
<keyword evidence="5" id="KW-0805">Transcription regulation</keyword>
<feature type="domain" description="Anti-sigma-28 factor FlgM C-terminal" evidence="8">
    <location>
        <begin position="43"/>
        <end position="95"/>
    </location>
</feature>
<dbReference type="HOGENOM" id="CLU_2231815_0_0_0"/>
<feature type="compositionally biased region" description="Low complexity" evidence="7">
    <location>
        <begin position="27"/>
        <end position="39"/>
    </location>
</feature>
<dbReference type="EMBL" id="HF951689">
    <property type="protein sequence ID" value="CCW35712.1"/>
    <property type="molecule type" value="Genomic_DNA"/>
</dbReference>
<evidence type="ECO:0000256" key="6">
    <source>
        <dbReference type="ARBA" id="ARBA00023163"/>
    </source>
</evidence>
<comment type="similarity">
    <text evidence="1">Belongs to the FlgM family.</text>
</comment>